<feature type="region of interest" description="Disordered" evidence="1">
    <location>
        <begin position="724"/>
        <end position="759"/>
    </location>
</feature>
<dbReference type="InterPro" id="IPR035999">
    <property type="entry name" value="Sec7_dom_sf"/>
</dbReference>
<accession>A0A7S2EHJ5</accession>
<dbReference type="GO" id="GO:0032012">
    <property type="term" value="P:regulation of ARF protein signal transduction"/>
    <property type="evidence" value="ECO:0007669"/>
    <property type="project" value="InterPro"/>
</dbReference>
<feature type="region of interest" description="Disordered" evidence="1">
    <location>
        <begin position="1321"/>
        <end position="1340"/>
    </location>
</feature>
<sequence length="1967" mass="214981">MSTAKTKVYEHIASFPVNKARPKPMEAARHLCEEARVVLSSLRNGPPAVARGELAQDLRELRSLVKAKFLDAPPPTSSANSARSPSPTQEPQEAQDAGEAGEEERGSVNSETSAEVLITPPRDSHEHAPPVPNGVAQEEAGPYARPFLAVISDPRAAGPHTLVALRSLHRLLERGTLIQLGTISPYSTLPNEKHHWEHIVSLEPLMKGVLSCRFQQTDAGADEAVEMAIADLLSLVVDLDAAGAVAAAASKATPLLQRIHPQTLMEAFNTVFVTRNTFVHSPALCYHFEEVLTGMVKAAFASFHHSSSSSPLTAARSMLEFLVNQLLHTPGLNAGKSHSAASSSAHGAATASGGVDEAHIAHDATRLLCLKLIQCCLRTGWGDLEHLTTAHSFHHDNDGNSFKQEEAHQQDTKEEADEEECEMEVDTSSWEQQTILSLLQNELCLGLLMTGQSIWAHHSHHAAATHHTGIPTISLQVLSEICATLSTLWNITSLRQHLLPQFENIFTGFYQRALSLLRRRPVPDDSGTFNANLVFDAEVEIILESLVDLLCLHEDSASTSSTTFFEFNESNSSSAVSELGSGAALETLFAIYDCNMSKSDVASGLLVELCRCCGGTVGEDGQTLPWDSSTPTSTGGTGASTPVSRSGKIRAMSSNSPSQHDGMTSSSHSHMSSVPAGGNGSEDNSYETLLKWRHVPAHLKELCAEALVGSMKRLFRDAVVLPPDMLSSESSSSEPEVKTALETDETKDGEQDTNTTNESSINKLRKMSSLGLTDPADEDVLVVPPSSQLRYFKSQKRLMRRGAMLFNEKSTTGLEFLASSGIIPTPVTPKAVASFLRNGIVVGLDKRAVGEYLGTVGKGPQAGKSPPSWERDWFHQEVLLSYCSLFRFENQCLLDGLRMFLAAFRLPGEAQMIDRILQAFAESCGRTCDESSRGRLKLFSNDEKKASDGAYLLSFSIIMLNTDQHNNNIRADRKMSVEDFVKNNTDYGRDITDPDKKLPRDFLVGIYNSIREEQIRTEGEGADGVMTVERWKDVLRGGASFADDSTALSSSPRESKEGHDREDLKELILESAWLPIFSAIGGFWGVSSTTGSETSDHLHFRSTSGKDQMLGAQGARLGMDIAVEMLTGARNLGRLDIFQQMFVSVCSYSGLLGDYNRPTAERTNSFVHSVERQSAVIVAVNTAKDSGEAIGFKGWKCVWGMIFELRDLKLIGGGRENKRRSLMIESDGDLLTAEYRREWTMRLIKEGLGWSSVTDDRLGKTVPKKAMNFVFGAMGRALFGSDAATNGQPLSSDNSDVANGQYAALRTIHGKEELILWDDLAPSDDEDDTAAEGDEDDDMFSSGMFFDDEDRYRTSGTPMGNSSAGAAFESQLIHEDHLVYHYPETPITGLERLDDTPAYQLSSRARVRKRLARVCDFAGLVSESRFLSMEAIQSLLEALVHINCTAHLEGAIALSPASEALSEILICEIALKNRDRIGLLWDNVLSQHYHLRLKGKSAPLCRYNNAPMPNETEQQTAAIMTPGIEKCVTGLLRTCYWTVHREEIANKVLATLTVLYPPEGQFRWVSGNLDLDRHMAEGLWRICRNVDGLRNVGLEGWEGILGLVEWCAMRGGTIPTRQGTRGGLSEDDPALQAFRSLHLMLHAAELKDVVPFKVVGGVRALIAGGERGNCPKLSIAGLDLLLVLHTRLEPLIAHAAAEEKTNAETENAYGKGSTEVFVNCWLPVLKGMATAAELSRYASVRQHALSMLTDAIVDRHGRSIPDGQLCKIINDICVPLAGKRIAELLRSENYVEGDWEEVMIEFELSISLIFKPFLHHLKNLITVENSFKVMWVSMLGIMSHLLSDEGVVEEDQSEDPDGAMTRDKLLQTTKFLGCEHLRNAVMVLIACGVLKGDNMVGSGDENGISEDLSHATWNAIGDIDFCKTYVGEWKQAANDSGRFDGGNSAQTDAKSLPDDVDAGDSQDAPLR</sequence>
<dbReference type="SUPFAM" id="SSF48425">
    <property type="entry name" value="Sec7 domain"/>
    <property type="match status" value="1"/>
</dbReference>
<reference evidence="3" key="1">
    <citation type="submission" date="2021-01" db="EMBL/GenBank/DDBJ databases">
        <authorList>
            <person name="Corre E."/>
            <person name="Pelletier E."/>
            <person name="Niang G."/>
            <person name="Scheremetjew M."/>
            <person name="Finn R."/>
            <person name="Kale V."/>
            <person name="Holt S."/>
            <person name="Cochrane G."/>
            <person name="Meng A."/>
            <person name="Brown T."/>
            <person name="Cohen L."/>
        </authorList>
    </citation>
    <scope>NUCLEOTIDE SEQUENCE</scope>
    <source>
        <strain evidence="3">Pop2</strain>
    </source>
</reference>
<feature type="compositionally biased region" description="Low complexity" evidence="1">
    <location>
        <begin position="628"/>
        <end position="644"/>
    </location>
</feature>
<dbReference type="GO" id="GO:0005085">
    <property type="term" value="F:guanyl-nucleotide exchange factor activity"/>
    <property type="evidence" value="ECO:0007669"/>
    <property type="project" value="InterPro"/>
</dbReference>
<dbReference type="PROSITE" id="PS50190">
    <property type="entry name" value="SEC7"/>
    <property type="match status" value="1"/>
</dbReference>
<feature type="compositionally biased region" description="Polar residues" evidence="1">
    <location>
        <begin position="652"/>
        <end position="664"/>
    </location>
</feature>
<feature type="region of interest" description="Disordered" evidence="1">
    <location>
        <begin position="1935"/>
        <end position="1967"/>
    </location>
</feature>
<dbReference type="PANTHER" id="PTHR10663">
    <property type="entry name" value="GUANYL-NUCLEOTIDE EXCHANGE FACTOR"/>
    <property type="match status" value="1"/>
</dbReference>
<feature type="region of interest" description="Disordered" evidence="1">
    <location>
        <begin position="621"/>
        <end position="683"/>
    </location>
</feature>
<dbReference type="Gene3D" id="1.10.1000.11">
    <property type="entry name" value="Arf Nucleotide-binding Site Opener,domain 2"/>
    <property type="match status" value="1"/>
</dbReference>
<dbReference type="InterPro" id="IPR023394">
    <property type="entry name" value="Sec7_C_sf"/>
</dbReference>
<organism evidence="3">
    <name type="scientific">Ditylum brightwellii</name>
    <dbReference type="NCBI Taxonomy" id="49249"/>
    <lineage>
        <taxon>Eukaryota</taxon>
        <taxon>Sar</taxon>
        <taxon>Stramenopiles</taxon>
        <taxon>Ochrophyta</taxon>
        <taxon>Bacillariophyta</taxon>
        <taxon>Mediophyceae</taxon>
        <taxon>Lithodesmiophycidae</taxon>
        <taxon>Lithodesmiales</taxon>
        <taxon>Lithodesmiaceae</taxon>
        <taxon>Ditylum</taxon>
    </lineage>
</organism>
<dbReference type="SMART" id="SM00222">
    <property type="entry name" value="Sec7"/>
    <property type="match status" value="1"/>
</dbReference>
<gene>
    <name evidence="3" type="ORF">DBRI1063_LOCUS14434</name>
</gene>
<evidence type="ECO:0000259" key="2">
    <source>
        <dbReference type="PROSITE" id="PS50190"/>
    </source>
</evidence>
<evidence type="ECO:0000313" key="3">
    <source>
        <dbReference type="EMBL" id="CAD9336752.1"/>
    </source>
</evidence>
<feature type="compositionally biased region" description="Low complexity" evidence="1">
    <location>
        <begin position="89"/>
        <end position="98"/>
    </location>
</feature>
<feature type="compositionally biased region" description="Acidic residues" evidence="1">
    <location>
        <begin position="1321"/>
        <end position="1339"/>
    </location>
</feature>
<dbReference type="CDD" id="cd00171">
    <property type="entry name" value="Sec7"/>
    <property type="match status" value="1"/>
</dbReference>
<dbReference type="InterPro" id="IPR000904">
    <property type="entry name" value="Sec7_dom"/>
</dbReference>
<dbReference type="EMBL" id="HBGN01022646">
    <property type="protein sequence ID" value="CAD9336752.1"/>
    <property type="molecule type" value="Transcribed_RNA"/>
</dbReference>
<dbReference type="GO" id="GO:0005737">
    <property type="term" value="C:cytoplasm"/>
    <property type="evidence" value="ECO:0007669"/>
    <property type="project" value="UniProtKB-ARBA"/>
</dbReference>
<proteinExistence type="predicted"/>
<dbReference type="Gene3D" id="1.10.220.20">
    <property type="match status" value="1"/>
</dbReference>
<dbReference type="GO" id="GO:0016192">
    <property type="term" value="P:vesicle-mediated transport"/>
    <property type="evidence" value="ECO:0007669"/>
    <property type="project" value="UniProtKB-ARBA"/>
</dbReference>
<name>A0A7S2EHJ5_9STRA</name>
<feature type="compositionally biased region" description="Polar residues" evidence="1">
    <location>
        <begin position="77"/>
        <end position="87"/>
    </location>
</feature>
<dbReference type="PANTHER" id="PTHR10663:SF388">
    <property type="entry name" value="GOLGI-SPECIFIC BREFELDIN A-RESISTANCE GUANINE NUCLEOTIDE EXCHANGE FACTOR 1"/>
    <property type="match status" value="1"/>
</dbReference>
<feature type="region of interest" description="Disordered" evidence="1">
    <location>
        <begin position="69"/>
        <end position="113"/>
    </location>
</feature>
<dbReference type="Pfam" id="PF01369">
    <property type="entry name" value="Sec7"/>
    <property type="match status" value="1"/>
</dbReference>
<protein>
    <recommendedName>
        <fullName evidence="2">SEC7 domain-containing protein</fullName>
    </recommendedName>
</protein>
<evidence type="ECO:0000256" key="1">
    <source>
        <dbReference type="SAM" id="MobiDB-lite"/>
    </source>
</evidence>
<feature type="domain" description="SEC7" evidence="2">
    <location>
        <begin position="788"/>
        <end position="1013"/>
    </location>
</feature>
<feature type="compositionally biased region" description="Basic and acidic residues" evidence="1">
    <location>
        <begin position="735"/>
        <end position="750"/>
    </location>
</feature>
<dbReference type="GO" id="GO:0012505">
    <property type="term" value="C:endomembrane system"/>
    <property type="evidence" value="ECO:0007669"/>
    <property type="project" value="UniProtKB-ARBA"/>
</dbReference>